<dbReference type="Gene3D" id="1.10.940.10">
    <property type="entry name" value="NusB-like"/>
    <property type="match status" value="1"/>
</dbReference>
<gene>
    <name evidence="6" type="primary">nusB</name>
    <name evidence="8" type="ORF">SAMN05661086_00868</name>
</gene>
<dbReference type="HAMAP" id="MF_00073">
    <property type="entry name" value="NusB"/>
    <property type="match status" value="1"/>
</dbReference>
<organism evidence="8 9">
    <name type="scientific">Anaeromicropila populeti</name>
    <dbReference type="NCBI Taxonomy" id="37658"/>
    <lineage>
        <taxon>Bacteria</taxon>
        <taxon>Bacillati</taxon>
        <taxon>Bacillota</taxon>
        <taxon>Clostridia</taxon>
        <taxon>Lachnospirales</taxon>
        <taxon>Lachnospiraceae</taxon>
        <taxon>Anaeromicropila</taxon>
    </lineage>
</organism>
<dbReference type="GO" id="GO:0006353">
    <property type="term" value="P:DNA-templated transcription termination"/>
    <property type="evidence" value="ECO:0007669"/>
    <property type="project" value="UniProtKB-UniRule"/>
</dbReference>
<sequence length="149" mass="17628">MSRREIREHLFRMLFRKEFHASEELEEQIKLYYLYGDTLNDEEQLNLNEEQTTYLNQRFDKILEKVPEVDEMIENVSKGWRLNRLGKVDLTILRIAVFEMKYDNEIPVGVAINEAVEIAKKYGEDHSPSFINGILAKLVDEKENSEDSE</sequence>
<dbReference type="EMBL" id="FOYZ01000003">
    <property type="protein sequence ID" value="SFR67520.1"/>
    <property type="molecule type" value="Genomic_DNA"/>
</dbReference>
<evidence type="ECO:0000256" key="6">
    <source>
        <dbReference type="HAMAP-Rule" id="MF_00073"/>
    </source>
</evidence>
<comment type="function">
    <text evidence="6">Involved in transcription antitermination. Required for transcription of ribosomal RNA (rRNA) genes. Binds specifically to the boxA antiterminator sequence of the ribosomal RNA (rrn) operons.</text>
</comment>
<reference evidence="8 9" key="1">
    <citation type="submission" date="2016-10" db="EMBL/GenBank/DDBJ databases">
        <authorList>
            <person name="de Groot N.N."/>
        </authorList>
    </citation>
    <scope>NUCLEOTIDE SEQUENCE [LARGE SCALE GENOMIC DNA]</scope>
    <source>
        <strain evidence="8 9">743A</strain>
    </source>
</reference>
<dbReference type="GO" id="GO:0005829">
    <property type="term" value="C:cytosol"/>
    <property type="evidence" value="ECO:0007669"/>
    <property type="project" value="TreeGrafter"/>
</dbReference>
<dbReference type="GO" id="GO:0031564">
    <property type="term" value="P:transcription antitermination"/>
    <property type="evidence" value="ECO:0007669"/>
    <property type="project" value="UniProtKB-KW"/>
</dbReference>
<evidence type="ECO:0000256" key="4">
    <source>
        <dbReference type="ARBA" id="ARBA00023015"/>
    </source>
</evidence>
<evidence type="ECO:0000313" key="8">
    <source>
        <dbReference type="EMBL" id="SFR67520.1"/>
    </source>
</evidence>
<proteinExistence type="inferred from homology"/>
<dbReference type="OrthoDB" id="9811381at2"/>
<dbReference type="PANTHER" id="PTHR11078">
    <property type="entry name" value="N UTILIZATION SUBSTANCE PROTEIN B-RELATED"/>
    <property type="match status" value="1"/>
</dbReference>
<dbReference type="NCBIfam" id="TIGR01951">
    <property type="entry name" value="nusB"/>
    <property type="match status" value="1"/>
</dbReference>
<evidence type="ECO:0000259" key="7">
    <source>
        <dbReference type="Pfam" id="PF01029"/>
    </source>
</evidence>
<keyword evidence="9" id="KW-1185">Reference proteome</keyword>
<keyword evidence="2 6" id="KW-0889">Transcription antitermination</keyword>
<name>A0A1I6IML4_9FIRM</name>
<comment type="similarity">
    <text evidence="1 6">Belongs to the NusB family.</text>
</comment>
<dbReference type="InterPro" id="IPR011605">
    <property type="entry name" value="NusB_fam"/>
</dbReference>
<dbReference type="InterPro" id="IPR035926">
    <property type="entry name" value="NusB-like_sf"/>
</dbReference>
<dbReference type="STRING" id="37658.SAMN05661086_00868"/>
<evidence type="ECO:0000256" key="2">
    <source>
        <dbReference type="ARBA" id="ARBA00022814"/>
    </source>
</evidence>
<keyword evidence="3 6" id="KW-0694">RNA-binding</keyword>
<evidence type="ECO:0000256" key="3">
    <source>
        <dbReference type="ARBA" id="ARBA00022884"/>
    </source>
</evidence>
<dbReference type="PANTHER" id="PTHR11078:SF3">
    <property type="entry name" value="ANTITERMINATION NUSB DOMAIN-CONTAINING PROTEIN"/>
    <property type="match status" value="1"/>
</dbReference>
<dbReference type="InterPro" id="IPR006027">
    <property type="entry name" value="NusB_RsmB_TIM44"/>
</dbReference>
<dbReference type="RefSeq" id="WP_092559481.1">
    <property type="nucleotide sequence ID" value="NZ_FOYZ01000003.1"/>
</dbReference>
<dbReference type="AlphaFoldDB" id="A0A1I6IML4"/>
<evidence type="ECO:0000256" key="1">
    <source>
        <dbReference type="ARBA" id="ARBA00005952"/>
    </source>
</evidence>
<evidence type="ECO:0000313" key="9">
    <source>
        <dbReference type="Proteomes" id="UP000199659"/>
    </source>
</evidence>
<keyword evidence="4 6" id="KW-0805">Transcription regulation</keyword>
<dbReference type="SUPFAM" id="SSF48013">
    <property type="entry name" value="NusB-like"/>
    <property type="match status" value="1"/>
</dbReference>
<dbReference type="Proteomes" id="UP000199659">
    <property type="component" value="Unassembled WGS sequence"/>
</dbReference>
<feature type="domain" description="NusB/RsmB/TIM44" evidence="7">
    <location>
        <begin position="5"/>
        <end position="139"/>
    </location>
</feature>
<dbReference type="GO" id="GO:0003723">
    <property type="term" value="F:RNA binding"/>
    <property type="evidence" value="ECO:0007669"/>
    <property type="project" value="UniProtKB-UniRule"/>
</dbReference>
<accession>A0A1I6IML4</accession>
<protein>
    <recommendedName>
        <fullName evidence="6">Transcription antitermination protein NusB</fullName>
    </recommendedName>
    <alternativeName>
        <fullName evidence="6">Antitermination factor NusB</fullName>
    </alternativeName>
</protein>
<keyword evidence="5 6" id="KW-0804">Transcription</keyword>
<dbReference type="Pfam" id="PF01029">
    <property type="entry name" value="NusB"/>
    <property type="match status" value="1"/>
</dbReference>
<evidence type="ECO:0000256" key="5">
    <source>
        <dbReference type="ARBA" id="ARBA00023163"/>
    </source>
</evidence>